<gene>
    <name evidence="1" type="ORF">SAMN04487964_11214</name>
</gene>
<protein>
    <submittedName>
        <fullName evidence="1">Uncharacterized protein</fullName>
    </submittedName>
</protein>
<comment type="caution">
    <text evidence="1">The sequence shown here is derived from an EMBL/GenBank/DDBJ whole genome shotgun (WGS) entry which is preliminary data.</text>
</comment>
<evidence type="ECO:0000313" key="2">
    <source>
        <dbReference type="Proteomes" id="UP001159257"/>
    </source>
</evidence>
<evidence type="ECO:0000313" key="1">
    <source>
        <dbReference type="EMBL" id="SMR76607.1"/>
    </source>
</evidence>
<accession>A0ABY1S236</accession>
<dbReference type="EMBL" id="FXWV01000012">
    <property type="protein sequence ID" value="SMR76607.1"/>
    <property type="molecule type" value="Genomic_DNA"/>
</dbReference>
<name>A0ABY1S236_9GAMM</name>
<sequence length="47" mass="5347">MSEIKHPLILEYLEFMKTADPFLFPSNDAEYEAALEAVEQALEASED</sequence>
<reference evidence="1 2" key="1">
    <citation type="submission" date="2017-05" db="EMBL/GenBank/DDBJ databases">
        <authorList>
            <person name="Varghese N."/>
            <person name="Submissions S."/>
        </authorList>
    </citation>
    <scope>NUCLEOTIDE SEQUENCE [LARGE SCALE GENOMIC DNA]</scope>
    <source>
        <strain evidence="1 2">CGMCC 1.7287</strain>
    </source>
</reference>
<keyword evidence="2" id="KW-1185">Reference proteome</keyword>
<dbReference type="Proteomes" id="UP001159257">
    <property type="component" value="Unassembled WGS sequence"/>
</dbReference>
<proteinExistence type="predicted"/>
<organism evidence="1 2">
    <name type="scientific">Marinobacterium sediminicola</name>
    <dbReference type="NCBI Taxonomy" id="518898"/>
    <lineage>
        <taxon>Bacteria</taxon>
        <taxon>Pseudomonadati</taxon>
        <taxon>Pseudomonadota</taxon>
        <taxon>Gammaproteobacteria</taxon>
        <taxon>Oceanospirillales</taxon>
        <taxon>Oceanospirillaceae</taxon>
        <taxon>Marinobacterium</taxon>
    </lineage>
</organism>
<dbReference type="RefSeq" id="WP_239040144.1">
    <property type="nucleotide sequence ID" value="NZ_BAAAEY010000008.1"/>
</dbReference>